<name>A0ABS7JY93_9SPHN</name>
<gene>
    <name evidence="2" type="ORF">K3181_14100</name>
</gene>
<dbReference type="SUPFAM" id="SSF141371">
    <property type="entry name" value="PilZ domain-like"/>
    <property type="match status" value="1"/>
</dbReference>
<dbReference type="Pfam" id="PF07238">
    <property type="entry name" value="PilZ"/>
    <property type="match status" value="1"/>
</dbReference>
<feature type="domain" description="PilZ" evidence="1">
    <location>
        <begin position="2"/>
        <end position="79"/>
    </location>
</feature>
<evidence type="ECO:0000313" key="2">
    <source>
        <dbReference type="EMBL" id="MBX7502572.1"/>
    </source>
</evidence>
<proteinExistence type="predicted"/>
<evidence type="ECO:0000259" key="1">
    <source>
        <dbReference type="Pfam" id="PF07238"/>
    </source>
</evidence>
<reference evidence="2 3" key="1">
    <citation type="submission" date="2021-08" db="EMBL/GenBank/DDBJ databases">
        <title>Comparative Genomics Analysis of the Genus Qipengyuania Reveals Extensive Genetic Diversity and Metabolic Versatility, Including the Description of Fifteen Novel Species.</title>
        <authorList>
            <person name="Liu Y."/>
        </authorList>
    </citation>
    <scope>NUCLEOTIDE SEQUENCE [LARGE SCALE GENOMIC DNA]</scope>
    <source>
        <strain evidence="2 3">YG27</strain>
    </source>
</reference>
<comment type="caution">
    <text evidence="2">The sequence shown here is derived from an EMBL/GenBank/DDBJ whole genome shotgun (WGS) entry which is preliminary data.</text>
</comment>
<protein>
    <submittedName>
        <fullName evidence="2">PilZ domain-containing protein</fullName>
    </submittedName>
</protein>
<sequence length="115" mass="12340">MRSAKRHPVDCPASLTLLGRECEGRLSDLSETGARFDTPTPPAKGVSGLLSWRGHEFFGKVVWSNEDGCGIAFERPLPASILQDSVHRIEKATGPAAKFGNIPIATRGRRGLVAS</sequence>
<evidence type="ECO:0000313" key="3">
    <source>
        <dbReference type="Proteomes" id="UP000782554"/>
    </source>
</evidence>
<dbReference type="RefSeq" id="WP_221603750.1">
    <property type="nucleotide sequence ID" value="NZ_CAXPSY010000015.1"/>
</dbReference>
<dbReference type="Proteomes" id="UP000782554">
    <property type="component" value="Unassembled WGS sequence"/>
</dbReference>
<accession>A0ABS7JY93</accession>
<dbReference type="EMBL" id="JAIGNU010000003">
    <property type="protein sequence ID" value="MBX7502572.1"/>
    <property type="molecule type" value="Genomic_DNA"/>
</dbReference>
<organism evidence="2 3">
    <name type="scientific">Qipengyuania mesophila</name>
    <dbReference type="NCBI Taxonomy" id="2867246"/>
    <lineage>
        <taxon>Bacteria</taxon>
        <taxon>Pseudomonadati</taxon>
        <taxon>Pseudomonadota</taxon>
        <taxon>Alphaproteobacteria</taxon>
        <taxon>Sphingomonadales</taxon>
        <taxon>Erythrobacteraceae</taxon>
        <taxon>Qipengyuania</taxon>
    </lineage>
</organism>
<dbReference type="InterPro" id="IPR009875">
    <property type="entry name" value="PilZ_domain"/>
</dbReference>
<dbReference type="Gene3D" id="2.40.10.220">
    <property type="entry name" value="predicted glycosyltransferase like domains"/>
    <property type="match status" value="1"/>
</dbReference>
<keyword evidence="3" id="KW-1185">Reference proteome</keyword>